<organism evidence="6 7">
    <name type="scientific">Popillia japonica</name>
    <name type="common">Japanese beetle</name>
    <dbReference type="NCBI Taxonomy" id="7064"/>
    <lineage>
        <taxon>Eukaryota</taxon>
        <taxon>Metazoa</taxon>
        <taxon>Ecdysozoa</taxon>
        <taxon>Arthropoda</taxon>
        <taxon>Hexapoda</taxon>
        <taxon>Insecta</taxon>
        <taxon>Pterygota</taxon>
        <taxon>Neoptera</taxon>
        <taxon>Endopterygota</taxon>
        <taxon>Coleoptera</taxon>
        <taxon>Polyphaga</taxon>
        <taxon>Scarabaeiformia</taxon>
        <taxon>Scarabaeidae</taxon>
        <taxon>Rutelinae</taxon>
        <taxon>Popillia</taxon>
    </lineage>
</organism>
<dbReference type="SUPFAM" id="SSF48726">
    <property type="entry name" value="Immunoglobulin"/>
    <property type="match status" value="3"/>
</dbReference>
<dbReference type="InterPro" id="IPR036179">
    <property type="entry name" value="Ig-like_dom_sf"/>
</dbReference>
<keyword evidence="3" id="KW-1015">Disulfide bond</keyword>
<dbReference type="GO" id="GO:0016020">
    <property type="term" value="C:membrane"/>
    <property type="evidence" value="ECO:0007669"/>
    <property type="project" value="UniProtKB-SubCell"/>
</dbReference>
<dbReference type="Gene3D" id="2.60.40.10">
    <property type="entry name" value="Immunoglobulins"/>
    <property type="match status" value="3"/>
</dbReference>
<comment type="subcellular location">
    <subcellularLocation>
        <location evidence="1">Membrane</location>
        <topology evidence="1">Single-pass membrane protein</topology>
    </subcellularLocation>
</comment>
<evidence type="ECO:0000256" key="2">
    <source>
        <dbReference type="ARBA" id="ARBA00023136"/>
    </source>
</evidence>
<feature type="transmembrane region" description="Helical" evidence="4">
    <location>
        <begin position="21"/>
        <end position="43"/>
    </location>
</feature>
<evidence type="ECO:0000256" key="3">
    <source>
        <dbReference type="ARBA" id="ARBA00023157"/>
    </source>
</evidence>
<keyword evidence="4" id="KW-0812">Transmembrane</keyword>
<dbReference type="InterPro" id="IPR003599">
    <property type="entry name" value="Ig_sub"/>
</dbReference>
<evidence type="ECO:0000313" key="6">
    <source>
        <dbReference type="EMBL" id="KAK9707613.1"/>
    </source>
</evidence>
<keyword evidence="7" id="KW-1185">Reference proteome</keyword>
<feature type="domain" description="Ig-like" evidence="5">
    <location>
        <begin position="396"/>
        <end position="438"/>
    </location>
</feature>
<dbReference type="InterPro" id="IPR013162">
    <property type="entry name" value="CD80_C2-set"/>
</dbReference>
<dbReference type="InterPro" id="IPR007110">
    <property type="entry name" value="Ig-like_dom"/>
</dbReference>
<sequence length="438" mass="48426">MGKKFCWVLWDSRDVLGRPSCNINNIFCFVFVGLLIVVVTSGYEGRDFQNTLPAKVVWGIPGKDIELPCDVTPPVPSDAVKMVFWFKDSTMPIYSLDARNVPLEKASHLAAAYDVGSSLDARNVPLEKASHLAAAYDVGSRSYFITDHPSRARLKIKNVTPEDEGIFRCRVDFLNSPTRNFQINLTLVELSSPPKIFDAEGKLIKSEAGPFLEGHELFLSCQVDGGRPRPSVTWWHKNAILDNVVDTKKNSFTTVNQLEIAQVPRSLKGAKLECRATSMDIAEDIVREVPIVVYLRPTKVKIVTPNELMSSAKTHTYKCETSGSYPPAKLTWQLNGRTITSAVITQEENESFSSSIISLTVDPEDDGKELVCKADNPRFPGGSLEDRRQVHVAYPPKVAVKVSGGAIPATEGVTVELRCDSIARPAAHNFSWYLDVSI</sequence>
<dbReference type="EMBL" id="JASPKY010000345">
    <property type="protein sequence ID" value="KAK9707613.1"/>
    <property type="molecule type" value="Genomic_DNA"/>
</dbReference>
<protein>
    <submittedName>
        <fullName evidence="6">CD80-like C2-set immunoglobulin domain</fullName>
    </submittedName>
</protein>
<evidence type="ECO:0000313" key="7">
    <source>
        <dbReference type="Proteomes" id="UP001458880"/>
    </source>
</evidence>
<feature type="domain" description="Ig-like" evidence="5">
    <location>
        <begin position="62"/>
        <end position="186"/>
    </location>
</feature>
<keyword evidence="4" id="KW-1133">Transmembrane helix</keyword>
<feature type="domain" description="Ig-like" evidence="5">
    <location>
        <begin position="194"/>
        <end position="292"/>
    </location>
</feature>
<dbReference type="PROSITE" id="PS50835">
    <property type="entry name" value="IG_LIKE"/>
    <property type="match status" value="4"/>
</dbReference>
<evidence type="ECO:0000256" key="1">
    <source>
        <dbReference type="ARBA" id="ARBA00004167"/>
    </source>
</evidence>
<keyword evidence="2 4" id="KW-0472">Membrane</keyword>
<comment type="caution">
    <text evidence="6">The sequence shown here is derived from an EMBL/GenBank/DDBJ whole genome shotgun (WGS) entry which is preliminary data.</text>
</comment>
<dbReference type="PANTHER" id="PTHR23278:SF4">
    <property type="entry name" value="SIDESTEP, ISOFORM C"/>
    <property type="match status" value="1"/>
</dbReference>
<dbReference type="Proteomes" id="UP001458880">
    <property type="component" value="Unassembled WGS sequence"/>
</dbReference>
<dbReference type="PANTHER" id="PTHR23278">
    <property type="entry name" value="SIDESTEP PROTEIN"/>
    <property type="match status" value="1"/>
</dbReference>
<evidence type="ECO:0000256" key="4">
    <source>
        <dbReference type="SAM" id="Phobius"/>
    </source>
</evidence>
<reference evidence="6 7" key="1">
    <citation type="journal article" date="2024" name="BMC Genomics">
        <title>De novo assembly and annotation of Popillia japonica's genome with initial clues to its potential as an invasive pest.</title>
        <authorList>
            <person name="Cucini C."/>
            <person name="Boschi S."/>
            <person name="Funari R."/>
            <person name="Cardaioli E."/>
            <person name="Iannotti N."/>
            <person name="Marturano G."/>
            <person name="Paoli F."/>
            <person name="Bruttini M."/>
            <person name="Carapelli A."/>
            <person name="Frati F."/>
            <person name="Nardi F."/>
        </authorList>
    </citation>
    <scope>NUCLEOTIDE SEQUENCE [LARGE SCALE GENOMIC DNA]</scope>
    <source>
        <strain evidence="6">DMR45628</strain>
    </source>
</reference>
<name>A0AAW1JUH6_POPJA</name>
<gene>
    <name evidence="6" type="ORF">QE152_g27724</name>
</gene>
<evidence type="ECO:0000259" key="5">
    <source>
        <dbReference type="PROSITE" id="PS50835"/>
    </source>
</evidence>
<dbReference type="Pfam" id="PF08205">
    <property type="entry name" value="C2-set_2"/>
    <property type="match status" value="2"/>
</dbReference>
<dbReference type="AlphaFoldDB" id="A0AAW1JUH6"/>
<accession>A0AAW1JUH6</accession>
<dbReference type="SMART" id="SM00409">
    <property type="entry name" value="IG"/>
    <property type="match status" value="2"/>
</dbReference>
<dbReference type="InterPro" id="IPR013783">
    <property type="entry name" value="Ig-like_fold"/>
</dbReference>
<proteinExistence type="predicted"/>
<feature type="domain" description="Ig-like" evidence="5">
    <location>
        <begin position="297"/>
        <end position="391"/>
    </location>
</feature>